<sequence>MEDNSPKDEFKISEDKLREYLESSQKDPDYDVSNEKNRRFSSNPTRDELVEMISIVHQAVSKLDESKESQTERCIDLLERLSEACVTQTKVIAEHEQAIEQLQKVVKSNNKTIIVLTGLTLLSMSWSLTILAAMFNVSHQ</sequence>
<name>K9UF92_CHAP6</name>
<reference evidence="3 4" key="1">
    <citation type="submission" date="2012-05" db="EMBL/GenBank/DDBJ databases">
        <title>Finished chromosome of genome of Chamaesiphon sp. PCC 6605.</title>
        <authorList>
            <consortium name="US DOE Joint Genome Institute"/>
            <person name="Gugger M."/>
            <person name="Coursin T."/>
            <person name="Rippka R."/>
            <person name="Tandeau De Marsac N."/>
            <person name="Huntemann M."/>
            <person name="Wei C.-L."/>
            <person name="Han J."/>
            <person name="Detter J.C."/>
            <person name="Han C."/>
            <person name="Tapia R."/>
            <person name="Chen A."/>
            <person name="Kyrpides N."/>
            <person name="Mavromatis K."/>
            <person name="Markowitz V."/>
            <person name="Szeto E."/>
            <person name="Ivanova N."/>
            <person name="Pagani I."/>
            <person name="Pati A."/>
            <person name="Goodwin L."/>
            <person name="Nordberg H.P."/>
            <person name="Cantor M.N."/>
            <person name="Hua S.X."/>
            <person name="Woyke T."/>
            <person name="Kerfeld C.A."/>
        </authorList>
    </citation>
    <scope>NUCLEOTIDE SEQUENCE [LARGE SCALE GENOMIC DNA]</scope>
    <source>
        <strain evidence="4">ATCC 27169 / PCC 6605</strain>
    </source>
</reference>
<protein>
    <submittedName>
        <fullName evidence="3">Uncharacterized protein</fullName>
    </submittedName>
</protein>
<evidence type="ECO:0000313" key="4">
    <source>
        <dbReference type="Proteomes" id="UP000010366"/>
    </source>
</evidence>
<keyword evidence="4" id="KW-1185">Reference proteome</keyword>
<keyword evidence="2" id="KW-0812">Transmembrane</keyword>
<keyword evidence="2" id="KW-0472">Membrane</keyword>
<feature type="transmembrane region" description="Helical" evidence="2">
    <location>
        <begin position="113"/>
        <end position="135"/>
    </location>
</feature>
<evidence type="ECO:0000256" key="2">
    <source>
        <dbReference type="SAM" id="Phobius"/>
    </source>
</evidence>
<dbReference type="Proteomes" id="UP000010366">
    <property type="component" value="Chromosome"/>
</dbReference>
<gene>
    <name evidence="3" type="ORF">Cha6605_1749</name>
</gene>
<dbReference type="EMBL" id="CP003600">
    <property type="protein sequence ID" value="AFY92874.1"/>
    <property type="molecule type" value="Genomic_DNA"/>
</dbReference>
<keyword evidence="2" id="KW-1133">Transmembrane helix</keyword>
<dbReference type="RefSeq" id="WP_015159048.1">
    <property type="nucleotide sequence ID" value="NC_019697.1"/>
</dbReference>
<dbReference type="HOGENOM" id="CLU_1831550_0_0_3"/>
<dbReference type="AlphaFoldDB" id="K9UF92"/>
<dbReference type="Gene3D" id="1.20.5.50">
    <property type="match status" value="1"/>
</dbReference>
<dbReference type="KEGG" id="cmp:Cha6605_1749"/>
<accession>K9UF92</accession>
<proteinExistence type="predicted"/>
<feature type="region of interest" description="Disordered" evidence="1">
    <location>
        <begin position="22"/>
        <end position="45"/>
    </location>
</feature>
<evidence type="ECO:0000256" key="1">
    <source>
        <dbReference type="SAM" id="MobiDB-lite"/>
    </source>
</evidence>
<organism evidence="3 4">
    <name type="scientific">Chamaesiphon minutus (strain ATCC 27169 / PCC 6605)</name>
    <dbReference type="NCBI Taxonomy" id="1173020"/>
    <lineage>
        <taxon>Bacteria</taxon>
        <taxon>Bacillati</taxon>
        <taxon>Cyanobacteriota</taxon>
        <taxon>Cyanophyceae</taxon>
        <taxon>Gomontiellales</taxon>
        <taxon>Chamaesiphonaceae</taxon>
        <taxon>Chamaesiphon</taxon>
    </lineage>
</organism>
<dbReference type="OrthoDB" id="576379at2"/>
<feature type="compositionally biased region" description="Basic and acidic residues" evidence="1">
    <location>
        <begin position="22"/>
        <end position="38"/>
    </location>
</feature>
<evidence type="ECO:0000313" key="3">
    <source>
        <dbReference type="EMBL" id="AFY92874.1"/>
    </source>
</evidence>